<evidence type="ECO:0000256" key="1">
    <source>
        <dbReference type="SAM" id="Coils"/>
    </source>
</evidence>
<dbReference type="Pfam" id="PF11157">
    <property type="entry name" value="DUF2937"/>
    <property type="match status" value="1"/>
</dbReference>
<accession>A0ABT2LG79</accession>
<sequence>MMRVGTVLALLVSLAGGAVTSQAPELAQQYRQRLNGALEELAKVVARFEEDAARHTLRLDEALAVYGDAEEPFLRDRGLSMRRVIERFERLEQQSVRLAELPPPLRPLAVFVNPDGDVLKGAMQDFEPAVPLTAHGMIWTASGLLAGFGLYKGLAFPFRRRRRAARVPGR</sequence>
<dbReference type="RefSeq" id="WP_260899797.1">
    <property type="nucleotide sequence ID" value="NZ_JAOCZP010000001.1"/>
</dbReference>
<evidence type="ECO:0000256" key="3">
    <source>
        <dbReference type="SAM" id="SignalP"/>
    </source>
</evidence>
<evidence type="ECO:0000313" key="4">
    <source>
        <dbReference type="EMBL" id="MCT7373475.1"/>
    </source>
</evidence>
<keyword evidence="5" id="KW-1185">Reference proteome</keyword>
<keyword evidence="2" id="KW-1133">Transmembrane helix</keyword>
<evidence type="ECO:0000256" key="2">
    <source>
        <dbReference type="SAM" id="Phobius"/>
    </source>
</evidence>
<name>A0ABT2LG79_9HYPH</name>
<keyword evidence="2" id="KW-0472">Membrane</keyword>
<feature type="signal peptide" evidence="3">
    <location>
        <begin position="1"/>
        <end position="23"/>
    </location>
</feature>
<keyword evidence="1" id="KW-0175">Coiled coil</keyword>
<feature type="chain" id="PRO_5045956807" evidence="3">
    <location>
        <begin position="24"/>
        <end position="170"/>
    </location>
</feature>
<proteinExistence type="predicted"/>
<dbReference type="Proteomes" id="UP001320831">
    <property type="component" value="Unassembled WGS sequence"/>
</dbReference>
<gene>
    <name evidence="4" type="ORF">N5A92_00230</name>
</gene>
<keyword evidence="3" id="KW-0732">Signal</keyword>
<keyword evidence="2" id="KW-0812">Transmembrane</keyword>
<protein>
    <submittedName>
        <fullName evidence="4">DUF2937 family protein</fullName>
    </submittedName>
</protein>
<dbReference type="InterPro" id="IPR022584">
    <property type="entry name" value="DUF2937"/>
</dbReference>
<feature type="transmembrane region" description="Helical" evidence="2">
    <location>
        <begin position="136"/>
        <end position="156"/>
    </location>
</feature>
<evidence type="ECO:0000313" key="5">
    <source>
        <dbReference type="Proteomes" id="UP001320831"/>
    </source>
</evidence>
<feature type="coiled-coil region" evidence="1">
    <location>
        <begin position="27"/>
        <end position="58"/>
    </location>
</feature>
<reference evidence="4 5" key="1">
    <citation type="submission" date="2022-09" db="EMBL/GenBank/DDBJ databases">
        <title>Chelativorans salina sp. nov., a novel slightly halophilic bacterium isolated from a saline lake sediment enrichment.</title>
        <authorList>
            <person name="Gao L."/>
            <person name="Fang B.-Z."/>
            <person name="Li W.-J."/>
        </authorList>
    </citation>
    <scope>NUCLEOTIDE SEQUENCE [LARGE SCALE GENOMIC DNA]</scope>
    <source>
        <strain evidence="4 5">EGI FJ00035</strain>
    </source>
</reference>
<dbReference type="EMBL" id="JAOCZP010000001">
    <property type="protein sequence ID" value="MCT7373475.1"/>
    <property type="molecule type" value="Genomic_DNA"/>
</dbReference>
<comment type="caution">
    <text evidence="4">The sequence shown here is derived from an EMBL/GenBank/DDBJ whole genome shotgun (WGS) entry which is preliminary data.</text>
</comment>
<organism evidence="4 5">
    <name type="scientific">Chelativorans salis</name>
    <dbReference type="NCBI Taxonomy" id="2978478"/>
    <lineage>
        <taxon>Bacteria</taxon>
        <taxon>Pseudomonadati</taxon>
        <taxon>Pseudomonadota</taxon>
        <taxon>Alphaproteobacteria</taxon>
        <taxon>Hyphomicrobiales</taxon>
        <taxon>Phyllobacteriaceae</taxon>
        <taxon>Chelativorans</taxon>
    </lineage>
</organism>